<dbReference type="SUPFAM" id="SSF53927">
    <property type="entry name" value="Cytidine deaminase-like"/>
    <property type="match status" value="1"/>
</dbReference>
<sequence>MRTPGHDFELAAGFLLAEGLVSRREEIRRIAYCTDPDEPQQYNIVNVELNTAILPELAPLERHFFTTSACGVCGKAGLENLRRRYAPLDTSWKVSSRVIAQLPHRLYAQQTLFAQTGGLHAAALFDREGRLLALREDVGRHNALDKLLGWALLENRLPLSEQIVLVSGRASYELAQKTLAAGAPVLCAISAPSSLAVELARAFNLTLIGFLRGSFNVYSGAERLRLEAPAQT</sequence>
<dbReference type="InterPro" id="IPR003786">
    <property type="entry name" value="FdhD"/>
</dbReference>
<dbReference type="GO" id="GO:0006777">
    <property type="term" value="P:Mo-molybdopterin cofactor biosynthetic process"/>
    <property type="evidence" value="ECO:0007669"/>
    <property type="project" value="UniProtKB-UniRule"/>
</dbReference>
<gene>
    <name evidence="3 4" type="primary">fdhD</name>
    <name evidence="4" type="ORF">Mcate_02222</name>
</gene>
<comment type="caution">
    <text evidence="4">The sequence shown here is derived from an EMBL/GenBank/DDBJ whole genome shotgun (WGS) entry which is preliminary data.</text>
</comment>
<name>A0A399DZX6_9DEIN</name>
<comment type="function">
    <text evidence="3">Required for formate dehydrogenase (FDH) activity. Acts as a sulfur carrier protein that transfers sulfur from IscS to the molybdenum cofactor prior to its insertion into FDH.</text>
</comment>
<dbReference type="AlphaFoldDB" id="A0A399DZX6"/>
<dbReference type="Gene3D" id="3.40.140.10">
    <property type="entry name" value="Cytidine Deaminase, domain 2"/>
    <property type="match status" value="1"/>
</dbReference>
<dbReference type="HAMAP" id="MF_00187">
    <property type="entry name" value="FdhD"/>
    <property type="match status" value="1"/>
</dbReference>
<dbReference type="EMBL" id="QWKX01000066">
    <property type="protein sequence ID" value="RIH75482.1"/>
    <property type="molecule type" value="Genomic_DNA"/>
</dbReference>
<dbReference type="Gene3D" id="3.10.20.10">
    <property type="match status" value="1"/>
</dbReference>
<evidence type="ECO:0000256" key="1">
    <source>
        <dbReference type="ARBA" id="ARBA00022490"/>
    </source>
</evidence>
<keyword evidence="2 3" id="KW-0501">Molybdenum cofactor biosynthesis</keyword>
<dbReference type="NCBIfam" id="TIGR00129">
    <property type="entry name" value="fdhD_narQ"/>
    <property type="match status" value="1"/>
</dbReference>
<evidence type="ECO:0000313" key="4">
    <source>
        <dbReference type="EMBL" id="RIH75482.1"/>
    </source>
</evidence>
<dbReference type="InterPro" id="IPR016193">
    <property type="entry name" value="Cytidine_deaminase-like"/>
</dbReference>
<comment type="similarity">
    <text evidence="3">Belongs to the FdhD family.</text>
</comment>
<evidence type="ECO:0000256" key="2">
    <source>
        <dbReference type="ARBA" id="ARBA00023150"/>
    </source>
</evidence>
<dbReference type="NCBIfam" id="NF001943">
    <property type="entry name" value="PRK00724.1-2"/>
    <property type="match status" value="1"/>
</dbReference>
<comment type="subcellular location">
    <subcellularLocation>
        <location evidence="3">Cytoplasm</location>
    </subcellularLocation>
</comment>
<dbReference type="Pfam" id="PF02634">
    <property type="entry name" value="FdhD-NarQ"/>
    <property type="match status" value="1"/>
</dbReference>
<proteinExistence type="inferred from homology"/>
<dbReference type="PANTHER" id="PTHR30592">
    <property type="entry name" value="FORMATE DEHYDROGENASE"/>
    <property type="match status" value="1"/>
</dbReference>
<keyword evidence="4" id="KW-0808">Transferase</keyword>
<dbReference type="GO" id="GO:0016783">
    <property type="term" value="F:sulfurtransferase activity"/>
    <property type="evidence" value="ECO:0007669"/>
    <property type="project" value="InterPro"/>
</dbReference>
<dbReference type="GO" id="GO:0097163">
    <property type="term" value="F:sulfur carrier activity"/>
    <property type="evidence" value="ECO:0007669"/>
    <property type="project" value="UniProtKB-UniRule"/>
</dbReference>
<accession>A0A399DZX6</accession>
<dbReference type="PIRSF" id="PIRSF015626">
    <property type="entry name" value="FdhD"/>
    <property type="match status" value="1"/>
</dbReference>
<dbReference type="GO" id="GO:0005737">
    <property type="term" value="C:cytoplasm"/>
    <property type="evidence" value="ECO:0007669"/>
    <property type="project" value="UniProtKB-SubCell"/>
</dbReference>
<organism evidence="4 5">
    <name type="scientific">Meiothermus taiwanensis</name>
    <dbReference type="NCBI Taxonomy" id="172827"/>
    <lineage>
        <taxon>Bacteria</taxon>
        <taxon>Thermotogati</taxon>
        <taxon>Deinococcota</taxon>
        <taxon>Deinococci</taxon>
        <taxon>Thermales</taxon>
        <taxon>Thermaceae</taxon>
        <taxon>Meiothermus</taxon>
    </lineage>
</organism>
<reference evidence="4 5" key="1">
    <citation type="submission" date="2018-08" db="EMBL/GenBank/DDBJ databases">
        <title>Meiothermus cateniformans JCM 15151 genome sequencing project.</title>
        <authorList>
            <person name="Da Costa M.S."/>
            <person name="Albuquerque L."/>
            <person name="Raposo P."/>
            <person name="Froufe H.J.C."/>
            <person name="Barroso C.S."/>
            <person name="Egas C."/>
        </authorList>
    </citation>
    <scope>NUCLEOTIDE SEQUENCE [LARGE SCALE GENOMIC DNA]</scope>
    <source>
        <strain evidence="4 5">JCM 15151</strain>
    </source>
</reference>
<keyword evidence="1 3" id="KW-0963">Cytoplasm</keyword>
<comment type="caution">
    <text evidence="3">Lacks conserved residue(s) required for the propagation of feature annotation.</text>
</comment>
<evidence type="ECO:0000313" key="5">
    <source>
        <dbReference type="Proteomes" id="UP000266089"/>
    </source>
</evidence>
<evidence type="ECO:0000256" key="3">
    <source>
        <dbReference type="HAMAP-Rule" id="MF_00187"/>
    </source>
</evidence>
<protein>
    <recommendedName>
        <fullName evidence="3">Sulfur carrier protein FdhD</fullName>
    </recommendedName>
</protein>
<dbReference type="Proteomes" id="UP000266089">
    <property type="component" value="Unassembled WGS sequence"/>
</dbReference>
<dbReference type="PANTHER" id="PTHR30592:SF1">
    <property type="entry name" value="SULFUR CARRIER PROTEIN FDHD"/>
    <property type="match status" value="1"/>
</dbReference>
<feature type="active site" description="Cysteine persulfide intermediate" evidence="3">
    <location>
        <position position="70"/>
    </location>
</feature>